<dbReference type="InterPro" id="IPR036291">
    <property type="entry name" value="NAD(P)-bd_dom_sf"/>
</dbReference>
<dbReference type="OrthoDB" id="9786360at2"/>
<reference evidence="3 4" key="1">
    <citation type="submission" date="2017-10" db="EMBL/GenBank/DDBJ databases">
        <title>Frigbacter circumglobatus gen. nov. sp. nov., isolated from sediment cultured in situ.</title>
        <authorList>
            <person name="Zhao Z."/>
        </authorList>
    </citation>
    <scope>NUCLEOTIDE SEQUENCE [LARGE SCALE GENOMIC DNA]</scope>
    <source>
        <strain evidence="3 4">ZYL</strain>
    </source>
</reference>
<evidence type="ECO:0000313" key="3">
    <source>
        <dbReference type="EMBL" id="PHZ84105.1"/>
    </source>
</evidence>
<dbReference type="Pfam" id="PF00106">
    <property type="entry name" value="adh_short"/>
    <property type="match status" value="1"/>
</dbReference>
<evidence type="ECO:0000256" key="2">
    <source>
        <dbReference type="ARBA" id="ARBA00023002"/>
    </source>
</evidence>
<dbReference type="Gene3D" id="3.40.50.720">
    <property type="entry name" value="NAD(P)-binding Rossmann-like Domain"/>
    <property type="match status" value="1"/>
</dbReference>
<dbReference type="GO" id="GO:0016491">
    <property type="term" value="F:oxidoreductase activity"/>
    <property type="evidence" value="ECO:0007669"/>
    <property type="project" value="UniProtKB-KW"/>
</dbReference>
<dbReference type="PANTHER" id="PTHR43639">
    <property type="entry name" value="OXIDOREDUCTASE, SHORT-CHAIN DEHYDROGENASE/REDUCTASE FAMILY (AFU_ORTHOLOGUE AFUA_5G02870)"/>
    <property type="match status" value="1"/>
</dbReference>
<dbReference type="InParanoid" id="A0A2G4YP79"/>
<proteinExistence type="inferred from homology"/>
<keyword evidence="4" id="KW-1185">Reference proteome</keyword>
<accession>A0A2G4YP79</accession>
<comment type="caution">
    <text evidence="3">The sequence shown here is derived from an EMBL/GenBank/DDBJ whole genome shotgun (WGS) entry which is preliminary data.</text>
</comment>
<dbReference type="RefSeq" id="WP_099473938.1">
    <property type="nucleotide sequence ID" value="NZ_CP041025.1"/>
</dbReference>
<dbReference type="PRINTS" id="PR00081">
    <property type="entry name" value="GDHRDH"/>
</dbReference>
<dbReference type="SUPFAM" id="SSF51735">
    <property type="entry name" value="NAD(P)-binding Rossmann-fold domains"/>
    <property type="match status" value="1"/>
</dbReference>
<protein>
    <submittedName>
        <fullName evidence="3">Short-chain dehydrogenase</fullName>
    </submittedName>
</protein>
<organism evidence="3 4">
    <name type="scientific">Paremcibacter congregatus</name>
    <dbReference type="NCBI Taxonomy" id="2043170"/>
    <lineage>
        <taxon>Bacteria</taxon>
        <taxon>Pseudomonadati</taxon>
        <taxon>Pseudomonadota</taxon>
        <taxon>Alphaproteobacteria</taxon>
        <taxon>Emcibacterales</taxon>
        <taxon>Emcibacteraceae</taxon>
        <taxon>Paremcibacter</taxon>
    </lineage>
</organism>
<dbReference type="Proteomes" id="UP000229730">
    <property type="component" value="Unassembled WGS sequence"/>
</dbReference>
<comment type="similarity">
    <text evidence="1">Belongs to the short-chain dehydrogenases/reductases (SDR) family.</text>
</comment>
<evidence type="ECO:0000256" key="1">
    <source>
        <dbReference type="ARBA" id="ARBA00006484"/>
    </source>
</evidence>
<evidence type="ECO:0000313" key="4">
    <source>
        <dbReference type="Proteomes" id="UP000229730"/>
    </source>
</evidence>
<dbReference type="EMBL" id="PDEM01000025">
    <property type="protein sequence ID" value="PHZ84105.1"/>
    <property type="molecule type" value="Genomic_DNA"/>
</dbReference>
<keyword evidence="2" id="KW-0560">Oxidoreductase</keyword>
<gene>
    <name evidence="3" type="ORF">CRD36_12955</name>
</gene>
<dbReference type="PANTHER" id="PTHR43639:SF1">
    <property type="entry name" value="SHORT-CHAIN DEHYDROGENASE_REDUCTASE FAMILY PROTEIN"/>
    <property type="match status" value="1"/>
</dbReference>
<dbReference type="InterPro" id="IPR002347">
    <property type="entry name" value="SDR_fam"/>
</dbReference>
<sequence>MHQSVLVTGAAKRTGKVIAQFLAAQGYHIILHCHRSKHDAEDTLREITAQGGSGNIVICDLGDYDAVETMITTLGAQTPPLRHIINNASLFEDDSLLNFTEQSFQRHMDVNCRSILQLSRGLHRLIPDGEEGSICTVIDNKIFAMNADFFSYTISKYALSGATEAMALALAPRLRVNGIAPGLMLLSGDQSEENFALSRKMNPRQKPTEVTDIARTALYLIQTESLNGAIIPVDSGQRLMSGDRDIARLAADILKETP</sequence>
<dbReference type="AlphaFoldDB" id="A0A2G4YP79"/>
<name>A0A2G4YP79_9PROT</name>